<gene>
    <name evidence="2" type="ORF">FSZ31_08310</name>
</gene>
<evidence type="ECO:0000313" key="2">
    <source>
        <dbReference type="EMBL" id="TXC69306.1"/>
    </source>
</evidence>
<feature type="compositionally biased region" description="Basic and acidic residues" evidence="1">
    <location>
        <begin position="312"/>
        <end position="321"/>
    </location>
</feature>
<protein>
    <submittedName>
        <fullName evidence="2">Heavy-metal-associated domain-containing protein</fullName>
    </submittedName>
</protein>
<feature type="region of interest" description="Disordered" evidence="1">
    <location>
        <begin position="312"/>
        <end position="348"/>
    </location>
</feature>
<dbReference type="AlphaFoldDB" id="A0A5C6UB83"/>
<name>A0A5C6UB83_9SPHN</name>
<dbReference type="OrthoDB" id="7420165at2"/>
<proteinExistence type="predicted"/>
<accession>A0A5C6UB83</accession>
<comment type="caution">
    <text evidence="2">The sequence shown here is derived from an EMBL/GenBank/DDBJ whole genome shotgun (WGS) entry which is preliminary data.</text>
</comment>
<evidence type="ECO:0000256" key="1">
    <source>
        <dbReference type="SAM" id="MobiDB-lite"/>
    </source>
</evidence>
<dbReference type="EMBL" id="VOPY01000002">
    <property type="protein sequence ID" value="TXC69306.1"/>
    <property type="molecule type" value="Genomic_DNA"/>
</dbReference>
<dbReference type="Proteomes" id="UP000321129">
    <property type="component" value="Unassembled WGS sequence"/>
</dbReference>
<keyword evidence="3" id="KW-1185">Reference proteome</keyword>
<reference evidence="2 3" key="1">
    <citation type="submission" date="2019-08" db="EMBL/GenBank/DDBJ databases">
        <title>Sphingorhabdus soil sp. nov., isolated from arctic soil.</title>
        <authorList>
            <person name="Liu Y."/>
        </authorList>
    </citation>
    <scope>NUCLEOTIDE SEQUENCE [LARGE SCALE GENOMIC DNA]</scope>
    <source>
        <strain evidence="2 3">D-2Q-5-6</strain>
    </source>
</reference>
<feature type="compositionally biased region" description="Low complexity" evidence="1">
    <location>
        <begin position="323"/>
        <end position="334"/>
    </location>
</feature>
<organism evidence="2 3">
    <name type="scientific">Flavisphingopyxis soli</name>
    <dbReference type="NCBI Taxonomy" id="2601267"/>
    <lineage>
        <taxon>Bacteria</taxon>
        <taxon>Pseudomonadati</taxon>
        <taxon>Pseudomonadota</taxon>
        <taxon>Alphaproteobacteria</taxon>
        <taxon>Sphingomonadales</taxon>
        <taxon>Sphingopyxidaceae</taxon>
        <taxon>Flavisphingopyxis</taxon>
    </lineage>
</organism>
<evidence type="ECO:0000313" key="3">
    <source>
        <dbReference type="Proteomes" id="UP000321129"/>
    </source>
</evidence>
<sequence>MAATAGQTGRLGAFSRNRRALAVALGALALLLAVAAWAQIAGDRGIAPINSSADFAVEGIFVDTTGKTAIEARDKGWREAQRLGWEKLFKQTHAGAAAPKLDDSALDGIVSAIVVEHEQIGPGRYIATLGVQFDRARAGQILGVSGQIRRSPPLLVIPMTWIGNMPQVFESRTDWQRAWARFRTSESAIDYVRTDGSGIDTLLLDAGQTGRRSRIWWRAILDQYGAADVLIPSARLEFAWPGGPVTGHFAARHGPDNVLIDSFVLKVDSADKIPAMMAAAVARIDKIYVSALASGLLKADASLIVEKPVEAKDVPEAKEETPADGATTGPGTADSPSGDTPAPPPAANLTSFNIQFDSPDAAAVLATERAVASAAGVASATTTSVALGGTSIMRVGYRGDLAGLRAALQSRGFTVQEGGGTLRISRGGR</sequence>